<dbReference type="RefSeq" id="WP_141642791.1">
    <property type="nucleotide sequence ID" value="NZ_VIFM01000041.1"/>
</dbReference>
<feature type="region of interest" description="Disordered" evidence="1">
    <location>
        <begin position="322"/>
        <end position="356"/>
    </location>
</feature>
<proteinExistence type="predicted"/>
<reference evidence="2 3" key="1">
    <citation type="submission" date="2019-06" db="EMBL/GenBank/DDBJ databases">
        <authorList>
            <person name="Livingstone P."/>
            <person name="Whitworth D."/>
        </authorList>
    </citation>
    <scope>NUCLEOTIDE SEQUENCE [LARGE SCALE GENOMIC DNA]</scope>
    <source>
        <strain evidence="2 3">AM401</strain>
    </source>
</reference>
<sequence>MSGDAKQGGPGPGEFLVYVGEDGVSKVHVRLVEGTVWLTQKQLAELFGKDVRTVNEHLQNIYEEGELDPAATLRKFRIVQMEGTREVARLVEHYCLPAILAVGYRVRSTQGTRFRQWATSLLDEYLVKGFVLDDARLQSAASLGEDYFDELLERIREIRASERRFYQKLTDIYAQCSVDYDAQSDITQTFYATVQNKLHWAIHGHTAAELIRERADASQPHMGLATWKHAPEGPIRKADVTVAKNYLTEPELRELSRVVTMYLDYAEDQARRRRPMTMESWVAKLDGFLQFNERDVLSHAGQVSHELATAHAESEFDRYRENQRKLESNLPTSDFDRAVEKTKQLESRTGGRGKKP</sequence>
<accession>A0A540X4B5</accession>
<organism evidence="2 3">
    <name type="scientific">Myxococcus llanfairpwllgwyngyllgogerychwyrndrobwllllantysiliogogogochensis</name>
    <dbReference type="NCBI Taxonomy" id="2590453"/>
    <lineage>
        <taxon>Bacteria</taxon>
        <taxon>Pseudomonadati</taxon>
        <taxon>Myxococcota</taxon>
        <taxon>Myxococcia</taxon>
        <taxon>Myxococcales</taxon>
        <taxon>Cystobacterineae</taxon>
        <taxon>Myxococcaceae</taxon>
        <taxon>Myxococcus</taxon>
    </lineage>
</organism>
<dbReference type="AlphaFoldDB" id="A0A540X4B5"/>
<dbReference type="OrthoDB" id="9802752at2"/>
<keyword evidence="3" id="KW-1185">Reference proteome</keyword>
<dbReference type="InterPro" id="IPR011204">
    <property type="entry name" value="Virulence_RhuM-like"/>
</dbReference>
<evidence type="ECO:0000313" key="3">
    <source>
        <dbReference type="Proteomes" id="UP000315369"/>
    </source>
</evidence>
<protein>
    <submittedName>
        <fullName evidence="2">Virulence RhuM family protein</fullName>
    </submittedName>
</protein>
<dbReference type="Pfam" id="PF13310">
    <property type="entry name" value="Virulence_RhuM"/>
    <property type="match status" value="1"/>
</dbReference>
<dbReference type="EMBL" id="VIFM01000041">
    <property type="protein sequence ID" value="TQF15544.1"/>
    <property type="molecule type" value="Genomic_DNA"/>
</dbReference>
<dbReference type="PANTHER" id="PTHR35810:SF1">
    <property type="entry name" value="CYTOPLASMIC PROTEIN"/>
    <property type="match status" value="1"/>
</dbReference>
<dbReference type="Proteomes" id="UP000315369">
    <property type="component" value="Unassembled WGS sequence"/>
</dbReference>
<name>A0A540X4B5_9BACT</name>
<gene>
    <name evidence="2" type="ORF">FJV41_13080</name>
</gene>
<evidence type="ECO:0000256" key="1">
    <source>
        <dbReference type="SAM" id="MobiDB-lite"/>
    </source>
</evidence>
<feature type="compositionally biased region" description="Basic and acidic residues" evidence="1">
    <location>
        <begin position="334"/>
        <end position="346"/>
    </location>
</feature>
<comment type="caution">
    <text evidence="2">The sequence shown here is derived from an EMBL/GenBank/DDBJ whole genome shotgun (WGS) entry which is preliminary data.</text>
</comment>
<dbReference type="PANTHER" id="PTHR35810">
    <property type="entry name" value="CYTOPLASMIC PROTEIN-RELATED"/>
    <property type="match status" value="1"/>
</dbReference>
<evidence type="ECO:0000313" key="2">
    <source>
        <dbReference type="EMBL" id="TQF15544.1"/>
    </source>
</evidence>
<dbReference type="PIRSF" id="PIRSF015268">
    <property type="entry name" value="Virulence_RhuM"/>
    <property type="match status" value="1"/>
</dbReference>